<comment type="caution">
    <text evidence="1">The sequence shown here is derived from an EMBL/GenBank/DDBJ whole genome shotgun (WGS) entry which is preliminary data.</text>
</comment>
<accession>A0A4C1XZN7</accession>
<gene>
    <name evidence="1" type="ORF">EVAR_23325_1</name>
</gene>
<protein>
    <submittedName>
        <fullName evidence="1">Uncharacterized protein</fullName>
    </submittedName>
</protein>
<dbReference type="AlphaFoldDB" id="A0A4C1XZN7"/>
<keyword evidence="2" id="KW-1185">Reference proteome</keyword>
<sequence length="185" mass="21536">MSKSQVRPFLSDRVRVRRLALSEVAHLIWTHEQILRMRFRREGSEQPSLLRAPQGVRDHFDGWTSTAIRRICVELNMQFAHLDVYAILKVSQPVSHNQISFINGNKDTHTGIRTHAHTHIHIYTQIYILHKHAAYEHSHVRYSRAFVASPIKTRTRTRELMEDERTCGLCLITSVKSETTVVIFS</sequence>
<organism evidence="1 2">
    <name type="scientific">Eumeta variegata</name>
    <name type="common">Bagworm moth</name>
    <name type="synonym">Eumeta japonica</name>
    <dbReference type="NCBI Taxonomy" id="151549"/>
    <lineage>
        <taxon>Eukaryota</taxon>
        <taxon>Metazoa</taxon>
        <taxon>Ecdysozoa</taxon>
        <taxon>Arthropoda</taxon>
        <taxon>Hexapoda</taxon>
        <taxon>Insecta</taxon>
        <taxon>Pterygota</taxon>
        <taxon>Neoptera</taxon>
        <taxon>Endopterygota</taxon>
        <taxon>Lepidoptera</taxon>
        <taxon>Glossata</taxon>
        <taxon>Ditrysia</taxon>
        <taxon>Tineoidea</taxon>
        <taxon>Psychidae</taxon>
        <taxon>Oiketicinae</taxon>
        <taxon>Eumeta</taxon>
    </lineage>
</organism>
<proteinExistence type="predicted"/>
<evidence type="ECO:0000313" key="1">
    <source>
        <dbReference type="EMBL" id="GBP68174.1"/>
    </source>
</evidence>
<evidence type="ECO:0000313" key="2">
    <source>
        <dbReference type="Proteomes" id="UP000299102"/>
    </source>
</evidence>
<dbReference type="EMBL" id="BGZK01001003">
    <property type="protein sequence ID" value="GBP68174.1"/>
    <property type="molecule type" value="Genomic_DNA"/>
</dbReference>
<name>A0A4C1XZN7_EUMVA</name>
<dbReference type="Proteomes" id="UP000299102">
    <property type="component" value="Unassembled WGS sequence"/>
</dbReference>
<reference evidence="1 2" key="1">
    <citation type="journal article" date="2019" name="Commun. Biol.">
        <title>The bagworm genome reveals a unique fibroin gene that provides high tensile strength.</title>
        <authorList>
            <person name="Kono N."/>
            <person name="Nakamura H."/>
            <person name="Ohtoshi R."/>
            <person name="Tomita M."/>
            <person name="Numata K."/>
            <person name="Arakawa K."/>
        </authorList>
    </citation>
    <scope>NUCLEOTIDE SEQUENCE [LARGE SCALE GENOMIC DNA]</scope>
</reference>